<feature type="transmembrane region" description="Helical" evidence="2">
    <location>
        <begin position="298"/>
        <end position="318"/>
    </location>
</feature>
<keyword evidence="2" id="KW-0472">Membrane</keyword>
<feature type="region of interest" description="Disordered" evidence="1">
    <location>
        <begin position="340"/>
        <end position="374"/>
    </location>
</feature>
<accession>A0AAD4KSL2</accession>
<dbReference type="Proteomes" id="UP001201262">
    <property type="component" value="Unassembled WGS sequence"/>
</dbReference>
<protein>
    <submittedName>
        <fullName evidence="3">Uncharacterized protein</fullName>
    </submittedName>
</protein>
<dbReference type="RefSeq" id="XP_046072925.1">
    <property type="nucleotide sequence ID" value="XM_046215850.1"/>
</dbReference>
<keyword evidence="2" id="KW-1133">Transmembrane helix</keyword>
<evidence type="ECO:0000256" key="1">
    <source>
        <dbReference type="SAM" id="MobiDB-lite"/>
    </source>
</evidence>
<sequence>MSTIPADTVFFDSVSRGTGNSSMVSLTYSYGITGTDFGLQRTPDLQFNVTGSCFTDYSWYTGPQDSGNIQTDGYKAYNDSSQIETITSEAQGPPYVKQVIAPISDDSASNTSFGLIVTSFGRYSFTPSNDPWYLTEHSGSNPVDYAYTISRGRPGLSCWENATWTYQGSTSATESLNSLTHGDLSSPLTQTFQQYLFQPMVLTLSGLLGRSALASSTLTVSQALNAELCSIENDISRLVNIAYLMTRNILSDSTLISPLGRDNITNLVRSADQRTVLPGADEFVVSGPDIMTLSVRDLILIPTLLGGVVCLVIIFANLPGRWRLTNDLNAVKLQKLKRKAKHQNAASESKSHEKELEVPRDEESLTTKDAIDVQ</sequence>
<dbReference type="EMBL" id="JAJTJA010000005">
    <property type="protein sequence ID" value="KAH8698461.1"/>
    <property type="molecule type" value="Genomic_DNA"/>
</dbReference>
<keyword evidence="2" id="KW-0812">Transmembrane</keyword>
<dbReference type="AlphaFoldDB" id="A0AAD4KSL2"/>
<reference evidence="3" key="1">
    <citation type="submission" date="2021-12" db="EMBL/GenBank/DDBJ databases">
        <title>Convergent genome expansion in fungi linked to evolution of root-endophyte symbiosis.</title>
        <authorList>
            <consortium name="DOE Joint Genome Institute"/>
            <person name="Ke Y.-H."/>
            <person name="Bonito G."/>
            <person name="Liao H.-L."/>
            <person name="Looney B."/>
            <person name="Rojas-Flechas A."/>
            <person name="Nash J."/>
            <person name="Hameed K."/>
            <person name="Schadt C."/>
            <person name="Martin F."/>
            <person name="Crous P.W."/>
            <person name="Miettinen O."/>
            <person name="Magnuson J.K."/>
            <person name="Labbe J."/>
            <person name="Jacobson D."/>
            <person name="Doktycz M.J."/>
            <person name="Veneault-Fourrey C."/>
            <person name="Kuo A."/>
            <person name="Mondo S."/>
            <person name="Calhoun S."/>
            <person name="Riley R."/>
            <person name="Ohm R."/>
            <person name="LaButti K."/>
            <person name="Andreopoulos B."/>
            <person name="Pangilinan J."/>
            <person name="Nolan M."/>
            <person name="Tritt A."/>
            <person name="Clum A."/>
            <person name="Lipzen A."/>
            <person name="Daum C."/>
            <person name="Barry K."/>
            <person name="Grigoriev I.V."/>
            <person name="Vilgalys R."/>
        </authorList>
    </citation>
    <scope>NUCLEOTIDE SEQUENCE</scope>
    <source>
        <strain evidence="3">PMI_201</strain>
    </source>
</reference>
<name>A0AAD4KSL2_9EURO</name>
<keyword evidence="4" id="KW-1185">Reference proteome</keyword>
<organism evidence="3 4">
    <name type="scientific">Talaromyces proteolyticus</name>
    <dbReference type="NCBI Taxonomy" id="1131652"/>
    <lineage>
        <taxon>Eukaryota</taxon>
        <taxon>Fungi</taxon>
        <taxon>Dikarya</taxon>
        <taxon>Ascomycota</taxon>
        <taxon>Pezizomycotina</taxon>
        <taxon>Eurotiomycetes</taxon>
        <taxon>Eurotiomycetidae</taxon>
        <taxon>Eurotiales</taxon>
        <taxon>Trichocomaceae</taxon>
        <taxon>Talaromyces</taxon>
        <taxon>Talaromyces sect. Bacilispori</taxon>
    </lineage>
</organism>
<evidence type="ECO:0000313" key="3">
    <source>
        <dbReference type="EMBL" id="KAH8698461.1"/>
    </source>
</evidence>
<gene>
    <name evidence="3" type="ORF">BGW36DRAFT_376139</name>
</gene>
<comment type="caution">
    <text evidence="3">The sequence shown here is derived from an EMBL/GenBank/DDBJ whole genome shotgun (WGS) entry which is preliminary data.</text>
</comment>
<feature type="compositionally biased region" description="Basic and acidic residues" evidence="1">
    <location>
        <begin position="349"/>
        <end position="374"/>
    </location>
</feature>
<proteinExistence type="predicted"/>
<evidence type="ECO:0000313" key="4">
    <source>
        <dbReference type="Proteomes" id="UP001201262"/>
    </source>
</evidence>
<dbReference type="GeneID" id="70246137"/>
<evidence type="ECO:0000256" key="2">
    <source>
        <dbReference type="SAM" id="Phobius"/>
    </source>
</evidence>